<evidence type="ECO:0000259" key="11">
    <source>
        <dbReference type="Pfam" id="PF01425"/>
    </source>
</evidence>
<dbReference type="InterPro" id="IPR000120">
    <property type="entry name" value="Amidase"/>
</dbReference>
<dbReference type="OrthoDB" id="9811471at2"/>
<sequence length="482" mass="52726">MSYIKQLRAKLDSGKITAVELSKRYLAKIQKQDQDINSVITLCEDQALQEAQKADDAIAQGKQSLLTGIPILHKDLFCTKDIKTTAASKMLDNFVAPYDSTVTKKCKDSGMVTLGKLNMDEFAMGSTNEHSYYGAVSNPWDLERVPGGSSGGSAAAVAAGFCPVSTGSDTGGSVRQPASFCGLTAMKPTYGSTSRHGMVAFASSFDQAGIFGHYAEDVAIMLDTISGECEFDSTCVGIEPNIFTKDLDKSINGKIIGIDENLIKDLPEQIQQSIQVTLDNFKKLGAEIKFIKVPDLKEALSTYYIITPAEAAANLARFDGVRYGYRSDKAQNLDELYRFSRTEGFGEEVKRRIMIGNYVLASSQYDSYYNKAQQLRRVMTDQMNDIFKEVDAIFMPASPSEAFKKGDKLDPVSAYLSDVYTILANISGLPAISFPIGFANGLPVGGQLMGKAFNDNVLTQLVAQYQKEHGVEDFILEQARIY</sequence>
<dbReference type="GO" id="GO:0005524">
    <property type="term" value="F:ATP binding"/>
    <property type="evidence" value="ECO:0007669"/>
    <property type="project" value="UniProtKB-KW"/>
</dbReference>
<dbReference type="EC" id="6.3.5.7" evidence="3 10"/>
<dbReference type="PANTHER" id="PTHR11895">
    <property type="entry name" value="TRANSAMIDASE"/>
    <property type="match status" value="1"/>
</dbReference>
<keyword evidence="13" id="KW-1185">Reference proteome</keyword>
<dbReference type="eggNOG" id="COG0154">
    <property type="taxonomic scope" value="Bacteria"/>
</dbReference>
<dbReference type="GO" id="GO:0050567">
    <property type="term" value="F:glutaminyl-tRNA synthase (glutamine-hydrolyzing) activity"/>
    <property type="evidence" value="ECO:0007669"/>
    <property type="project" value="UniProtKB-UniRule"/>
</dbReference>
<feature type="active site" description="Charge relay system" evidence="10">
    <location>
        <position position="74"/>
    </location>
</feature>
<dbReference type="STRING" id="1547445.LO80_05745"/>
<name>A0A097EPL7_9GAMM</name>
<comment type="similarity">
    <text evidence="1 10">Belongs to the amidase family. GatA subfamily.</text>
</comment>
<dbReference type="RefSeq" id="WP_040009405.1">
    <property type="nucleotide sequence ID" value="NZ_CP009574.1"/>
</dbReference>
<evidence type="ECO:0000256" key="8">
    <source>
        <dbReference type="ARBA" id="ARBA00022917"/>
    </source>
</evidence>
<dbReference type="HAMAP" id="MF_00120">
    <property type="entry name" value="GatA"/>
    <property type="match status" value="1"/>
</dbReference>
<keyword evidence="6 10" id="KW-0547">Nucleotide-binding</keyword>
<dbReference type="NCBIfam" id="TIGR00132">
    <property type="entry name" value="gatA"/>
    <property type="match status" value="1"/>
</dbReference>
<dbReference type="SUPFAM" id="SSF75304">
    <property type="entry name" value="Amidase signature (AS) enzymes"/>
    <property type="match status" value="1"/>
</dbReference>
<evidence type="ECO:0000256" key="5">
    <source>
        <dbReference type="ARBA" id="ARBA00022598"/>
    </source>
</evidence>
<dbReference type="GO" id="GO:0006412">
    <property type="term" value="P:translation"/>
    <property type="evidence" value="ECO:0007669"/>
    <property type="project" value="UniProtKB-UniRule"/>
</dbReference>
<dbReference type="HOGENOM" id="CLU_009600_0_3_6"/>
<keyword evidence="8 10" id="KW-0648">Protein biosynthesis</keyword>
<evidence type="ECO:0000256" key="10">
    <source>
        <dbReference type="HAMAP-Rule" id="MF_00120"/>
    </source>
</evidence>
<evidence type="ECO:0000256" key="4">
    <source>
        <dbReference type="ARBA" id="ARBA00014428"/>
    </source>
</evidence>
<dbReference type="GO" id="GO:0030956">
    <property type="term" value="C:glutamyl-tRNA(Gln) amidotransferase complex"/>
    <property type="evidence" value="ECO:0007669"/>
    <property type="project" value="InterPro"/>
</dbReference>
<dbReference type="InterPro" id="IPR036928">
    <property type="entry name" value="AS_sf"/>
</dbReference>
<proteinExistence type="inferred from homology"/>
<dbReference type="Gene3D" id="3.90.1300.10">
    <property type="entry name" value="Amidase signature (AS) domain"/>
    <property type="match status" value="1"/>
</dbReference>
<dbReference type="InterPro" id="IPR004412">
    <property type="entry name" value="GatA"/>
</dbReference>
<dbReference type="Pfam" id="PF01425">
    <property type="entry name" value="Amidase"/>
    <property type="match status" value="1"/>
</dbReference>
<dbReference type="EMBL" id="CP009574">
    <property type="protein sequence ID" value="AIT09519.1"/>
    <property type="molecule type" value="Genomic_DNA"/>
</dbReference>
<feature type="domain" description="Amidase" evidence="11">
    <location>
        <begin position="22"/>
        <end position="457"/>
    </location>
</feature>
<dbReference type="InterPro" id="IPR023631">
    <property type="entry name" value="Amidase_dom"/>
</dbReference>
<evidence type="ECO:0000256" key="9">
    <source>
        <dbReference type="ARBA" id="ARBA00047407"/>
    </source>
</evidence>
<keyword evidence="7 10" id="KW-0067">ATP-binding</keyword>
<dbReference type="InterPro" id="IPR020556">
    <property type="entry name" value="Amidase_CS"/>
</dbReference>
<feature type="active site" description="Acyl-ester intermediate" evidence="10">
    <location>
        <position position="173"/>
    </location>
</feature>
<dbReference type="KEGG" id="frf:LO80_05745"/>
<evidence type="ECO:0000313" key="13">
    <source>
        <dbReference type="Proteomes" id="UP000029672"/>
    </source>
</evidence>
<reference evidence="12 13" key="1">
    <citation type="submission" date="2014-10" db="EMBL/GenBank/DDBJ databases">
        <title>Whole genome sequence of Francisella endociliophora strain FSC1006, isolated from a laboratory culture of the marine ciliate Euplotes raikovi.</title>
        <authorList>
            <person name="Granberg M."/>
            <person name="Backman S."/>
            <person name="Lundmark E."/>
            <person name="Nilsson E."/>
            <person name="Karlsson E."/>
            <person name="Thelaus J."/>
            <person name="Ohrman C."/>
            <person name="Larkeryd A."/>
            <person name="Stenberg P."/>
        </authorList>
    </citation>
    <scope>NUCLEOTIDE SEQUENCE [LARGE SCALE GENOMIC DNA]</scope>
    <source>
        <strain evidence="12 13">FSC1006</strain>
    </source>
</reference>
<dbReference type="Proteomes" id="UP000029672">
    <property type="component" value="Chromosome"/>
</dbReference>
<gene>
    <name evidence="10" type="primary">gatA</name>
    <name evidence="12" type="ORF">LO80_05745</name>
</gene>
<comment type="catalytic activity">
    <reaction evidence="9 10">
        <text>L-glutamyl-tRNA(Gln) + L-glutamine + ATP + H2O = L-glutaminyl-tRNA(Gln) + L-glutamate + ADP + phosphate + H(+)</text>
        <dbReference type="Rhea" id="RHEA:17521"/>
        <dbReference type="Rhea" id="RHEA-COMP:9681"/>
        <dbReference type="Rhea" id="RHEA-COMP:9684"/>
        <dbReference type="ChEBI" id="CHEBI:15377"/>
        <dbReference type="ChEBI" id="CHEBI:15378"/>
        <dbReference type="ChEBI" id="CHEBI:29985"/>
        <dbReference type="ChEBI" id="CHEBI:30616"/>
        <dbReference type="ChEBI" id="CHEBI:43474"/>
        <dbReference type="ChEBI" id="CHEBI:58359"/>
        <dbReference type="ChEBI" id="CHEBI:78520"/>
        <dbReference type="ChEBI" id="CHEBI:78521"/>
        <dbReference type="ChEBI" id="CHEBI:456216"/>
        <dbReference type="EC" id="6.3.5.7"/>
    </reaction>
</comment>
<feature type="active site" description="Charge relay system" evidence="10">
    <location>
        <position position="149"/>
    </location>
</feature>
<dbReference type="PANTHER" id="PTHR11895:SF151">
    <property type="entry name" value="GLUTAMYL-TRNA(GLN) AMIDOTRANSFERASE SUBUNIT A"/>
    <property type="match status" value="1"/>
</dbReference>
<accession>A0A097EPL7</accession>
<evidence type="ECO:0000256" key="6">
    <source>
        <dbReference type="ARBA" id="ARBA00022741"/>
    </source>
</evidence>
<protein>
    <recommendedName>
        <fullName evidence="4 10">Glutamyl-tRNA(Gln) amidotransferase subunit A</fullName>
        <shortName evidence="10">Glu-ADT subunit A</shortName>
        <ecNumber evidence="3 10">6.3.5.7</ecNumber>
    </recommendedName>
</protein>
<evidence type="ECO:0000256" key="1">
    <source>
        <dbReference type="ARBA" id="ARBA00008069"/>
    </source>
</evidence>
<evidence type="ECO:0000256" key="3">
    <source>
        <dbReference type="ARBA" id="ARBA00012739"/>
    </source>
</evidence>
<organism evidence="12 13">
    <name type="scientific">Candidatus Francisella endociliophora</name>
    <dbReference type="NCBI Taxonomy" id="653937"/>
    <lineage>
        <taxon>Bacteria</taxon>
        <taxon>Pseudomonadati</taxon>
        <taxon>Pseudomonadota</taxon>
        <taxon>Gammaproteobacteria</taxon>
        <taxon>Thiotrichales</taxon>
        <taxon>Francisellaceae</taxon>
        <taxon>Francisella</taxon>
    </lineage>
</organism>
<evidence type="ECO:0000256" key="7">
    <source>
        <dbReference type="ARBA" id="ARBA00022840"/>
    </source>
</evidence>
<comment type="function">
    <text evidence="10">Allows the formation of correctly charged Gln-tRNA(Gln) through the transamidation of misacylated Glu-tRNA(Gln) in organisms which lack glutaminyl-tRNA synthetase. The reaction takes place in the presence of glutamine and ATP through an activated gamma-phospho-Glu-tRNA(Gln).</text>
</comment>
<comment type="subunit">
    <text evidence="2 10">Heterotrimer of A, B and C subunits.</text>
</comment>
<evidence type="ECO:0000313" key="12">
    <source>
        <dbReference type="EMBL" id="AIT09519.1"/>
    </source>
</evidence>
<dbReference type="AlphaFoldDB" id="A0A097EPL7"/>
<dbReference type="PROSITE" id="PS00571">
    <property type="entry name" value="AMIDASES"/>
    <property type="match status" value="1"/>
</dbReference>
<keyword evidence="5 10" id="KW-0436">Ligase</keyword>
<evidence type="ECO:0000256" key="2">
    <source>
        <dbReference type="ARBA" id="ARBA00011123"/>
    </source>
</evidence>